<dbReference type="Proteomes" id="UP000254978">
    <property type="component" value="Unassembled WGS sequence"/>
</dbReference>
<dbReference type="RefSeq" id="WP_115282158.1">
    <property type="nucleotide sequence ID" value="NZ_UGQT01000012.1"/>
</dbReference>
<gene>
    <name evidence="2" type="ORF">NCTC10821_06287</name>
</gene>
<reference evidence="2 3" key="1">
    <citation type="submission" date="2018-06" db="EMBL/GenBank/DDBJ databases">
        <authorList>
            <consortium name="Pathogen Informatics"/>
            <person name="Doyle S."/>
        </authorList>
    </citation>
    <scope>NUCLEOTIDE SEQUENCE [LARGE SCALE GENOMIC DNA]</scope>
    <source>
        <strain evidence="2 3">NCTC10821</strain>
    </source>
</reference>
<dbReference type="SUPFAM" id="SSF52540">
    <property type="entry name" value="P-loop containing nucleoside triphosphate hydrolases"/>
    <property type="match status" value="1"/>
</dbReference>
<dbReference type="AlphaFoldDB" id="A0A379PJC6"/>
<dbReference type="EMBL" id="UGQT01000012">
    <property type="protein sequence ID" value="SUE94988.1"/>
    <property type="molecule type" value="Genomic_DNA"/>
</dbReference>
<organism evidence="2 3">
    <name type="scientific">Mycolicibacterium tokaiense</name>
    <dbReference type="NCBI Taxonomy" id="39695"/>
    <lineage>
        <taxon>Bacteria</taxon>
        <taxon>Bacillati</taxon>
        <taxon>Actinomycetota</taxon>
        <taxon>Actinomycetes</taxon>
        <taxon>Mycobacteriales</taxon>
        <taxon>Mycobacteriaceae</taxon>
        <taxon>Mycolicibacterium</taxon>
    </lineage>
</organism>
<keyword evidence="3" id="KW-1185">Reference proteome</keyword>
<dbReference type="InterPro" id="IPR027417">
    <property type="entry name" value="P-loop_NTPase"/>
</dbReference>
<sequence>MGGVDASAGFAYQHAQAVQMALTIAAEASVGAIRIEAENDIVDVEIRSQDGILVTGSQFKLRHQSDTWGQQELIDELVRWFELAGDNPGATYEFVTDGRLGPTGVKVRDALEKAASGDLNDIRQIIAGKTKGVLVNDESLTRASIRAEGLAYADLIDVAQARAKALLPNVTSTAEAEERGRWVVLELLNMITERSGLTNAATRVITRDEVLVLLSTPRDHIPSTQWDAELKSKFCASVRARPVASPVELKCRPEVAIGPRSTAGPQLLENWAEKGAVRLLAGASGSGKSTVVLDMQRRAAEHGTVVIAVNAEDYLPGRARSAACRGAQPAHLHRRPSRSGYRSLG</sequence>
<accession>A0A379PJC6</accession>
<dbReference type="OrthoDB" id="4649185at2"/>
<evidence type="ECO:0000313" key="2">
    <source>
        <dbReference type="EMBL" id="SUE94988.1"/>
    </source>
</evidence>
<evidence type="ECO:0000313" key="3">
    <source>
        <dbReference type="Proteomes" id="UP000254978"/>
    </source>
</evidence>
<feature type="region of interest" description="Disordered" evidence="1">
    <location>
        <begin position="325"/>
        <end position="345"/>
    </location>
</feature>
<evidence type="ECO:0000256" key="1">
    <source>
        <dbReference type="SAM" id="MobiDB-lite"/>
    </source>
</evidence>
<proteinExistence type="predicted"/>
<protein>
    <submittedName>
        <fullName evidence="2">Uncharacterized protein</fullName>
    </submittedName>
</protein>
<name>A0A379PJC6_9MYCO</name>